<sequence>MGAAPADAPATGKVRLASVGRRIAEELSVRDEQVRAAVELLDGGSTVPFIARYRKEVTGGLDDAQLRQLEERLHYLRELDERRNSILESIRGQGKLDAALEQQIMLAETKARLEDIYLPYKPKRRTKAQIAREAGHEPVADALIGDPATDPAGYTAEQLDGARAILVERFAEDADLVGELRELMWERGQVTSRVRTGKEEAGAKFADYFEFSEPFAKLPSHRILALLRGEKEDVLSLSLEPDTEEPEPGQRTIYEGRIAHKFGIADQGRPADTWLLDTVRWAWRTKLQVSLGIDIRMRLRQSAEKDAVDIFAANLRDLLLAAPAGTRTTMGLDPGYRTGVKVAVVDGTGKVVATETIYPHKPQGQTEKSLAVLGALVARFDVELIAIGNGTASRETDALAAELISRIGATPGARKPTKIVVSEAGASVYSASAYASQELPELDVSLRGAVSIARRLQDPLAELVKIEPKSIGVGQYQHDVSETLLARSLGAVVEDAVNAVGVDVNTASVPLLSRVSGIASSVAESIVAHRDQNGPFRSRTALLGVPRLGPKAFEQCAGFLRIRGGDDPLDSSAVHPEAYPVVRRMLEATGRDVPGLIGNTSALRALRPSEFTDEKFGVPTVTDIIAELEKPGRDPRPEFKTAEFAAGVEKVADLEPGMVLEGVVTNVAAFGAFVDVGVHQDGLVHVSAMSHSFVRDPREIVKSGDVVKVKVLEVDVARQRIGLSLRLDDEPGAGKPEKGGAGQRGGQNRGGQPRGGQGNQGRGGQDRGGQDRGGQNRGGGQNKGQGRNQQRRSAPEPSGAMADALRRAGFGR</sequence>
<dbReference type="Gene3D" id="1.10.3500.10">
    <property type="entry name" value="Tex N-terminal region-like"/>
    <property type="match status" value="1"/>
</dbReference>
<dbReference type="Pfam" id="PF09371">
    <property type="entry name" value="Tex_N"/>
    <property type="match status" value="1"/>
</dbReference>
<dbReference type="Proteomes" id="UP001601442">
    <property type="component" value="Unassembled WGS sequence"/>
</dbReference>
<dbReference type="PANTHER" id="PTHR10724">
    <property type="entry name" value="30S RIBOSOMAL PROTEIN S1"/>
    <property type="match status" value="1"/>
</dbReference>
<dbReference type="RefSeq" id="WP_387391437.1">
    <property type="nucleotide sequence ID" value="NZ_JBIAMT010000001.1"/>
</dbReference>
<evidence type="ECO:0000313" key="4">
    <source>
        <dbReference type="Proteomes" id="UP001601442"/>
    </source>
</evidence>
<dbReference type="Pfam" id="PF22706">
    <property type="entry name" value="Tex_central_region"/>
    <property type="match status" value="1"/>
</dbReference>
<dbReference type="InterPro" id="IPR018974">
    <property type="entry name" value="Tex-like_N"/>
</dbReference>
<feature type="compositionally biased region" description="Gly residues" evidence="1">
    <location>
        <begin position="739"/>
        <end position="763"/>
    </location>
</feature>
<dbReference type="InterPro" id="IPR012337">
    <property type="entry name" value="RNaseH-like_sf"/>
</dbReference>
<dbReference type="InterPro" id="IPR023323">
    <property type="entry name" value="Tex-like_dom_sf"/>
</dbReference>
<dbReference type="SMART" id="SM00732">
    <property type="entry name" value="YqgFc"/>
    <property type="match status" value="1"/>
</dbReference>
<dbReference type="Gene3D" id="1.10.150.310">
    <property type="entry name" value="Tex RuvX-like domain-like"/>
    <property type="match status" value="1"/>
</dbReference>
<dbReference type="InterPro" id="IPR003029">
    <property type="entry name" value="S1_domain"/>
</dbReference>
<dbReference type="PANTHER" id="PTHR10724:SF10">
    <property type="entry name" value="S1 RNA-BINDING DOMAIN-CONTAINING PROTEIN 1"/>
    <property type="match status" value="1"/>
</dbReference>
<keyword evidence="4" id="KW-1185">Reference proteome</keyword>
<comment type="caution">
    <text evidence="3">The sequence shown here is derived from an EMBL/GenBank/DDBJ whole genome shotgun (WGS) entry which is preliminary data.</text>
</comment>
<dbReference type="Pfam" id="PF16921">
    <property type="entry name" value="Tex_YqgF"/>
    <property type="match status" value="1"/>
</dbReference>
<dbReference type="SUPFAM" id="SSF50249">
    <property type="entry name" value="Nucleic acid-binding proteins"/>
    <property type="match status" value="1"/>
</dbReference>
<dbReference type="EMBL" id="JBIAMT010000001">
    <property type="protein sequence ID" value="MFF0496182.1"/>
    <property type="molecule type" value="Genomic_DNA"/>
</dbReference>
<gene>
    <name evidence="3" type="ORF">ACFYU5_07245</name>
</gene>
<organism evidence="3 4">
    <name type="scientific">Nocardia aobensis</name>
    <dbReference type="NCBI Taxonomy" id="257277"/>
    <lineage>
        <taxon>Bacteria</taxon>
        <taxon>Bacillati</taxon>
        <taxon>Actinomycetota</taxon>
        <taxon>Actinomycetes</taxon>
        <taxon>Mycobacteriales</taxon>
        <taxon>Nocardiaceae</taxon>
        <taxon>Nocardia</taxon>
    </lineage>
</organism>
<feature type="compositionally biased region" description="Gly residues" evidence="1">
    <location>
        <begin position="771"/>
        <end position="783"/>
    </location>
</feature>
<evidence type="ECO:0000259" key="2">
    <source>
        <dbReference type="PROSITE" id="PS50126"/>
    </source>
</evidence>
<dbReference type="InterPro" id="IPR050437">
    <property type="entry name" value="Ribos_protein_bS1-like"/>
</dbReference>
<dbReference type="Gene3D" id="3.30.420.140">
    <property type="entry name" value="YqgF/RNase H-like domain"/>
    <property type="match status" value="1"/>
</dbReference>
<dbReference type="InterPro" id="IPR010994">
    <property type="entry name" value="RuvA_2-like"/>
</dbReference>
<dbReference type="Pfam" id="PF12836">
    <property type="entry name" value="HHH_3"/>
    <property type="match status" value="1"/>
</dbReference>
<proteinExistence type="predicted"/>
<dbReference type="Gene3D" id="2.40.50.140">
    <property type="entry name" value="Nucleic acid-binding proteins"/>
    <property type="match status" value="1"/>
</dbReference>
<protein>
    <submittedName>
        <fullName evidence="3">Tex family protein</fullName>
    </submittedName>
</protein>
<dbReference type="Pfam" id="PF00575">
    <property type="entry name" value="S1"/>
    <property type="match status" value="1"/>
</dbReference>
<dbReference type="SUPFAM" id="SSF47781">
    <property type="entry name" value="RuvA domain 2-like"/>
    <property type="match status" value="2"/>
</dbReference>
<dbReference type="SMART" id="SM00316">
    <property type="entry name" value="S1"/>
    <property type="match status" value="1"/>
</dbReference>
<evidence type="ECO:0000313" key="3">
    <source>
        <dbReference type="EMBL" id="MFF0496182.1"/>
    </source>
</evidence>
<reference evidence="3 4" key="1">
    <citation type="submission" date="2024-10" db="EMBL/GenBank/DDBJ databases">
        <title>The Natural Products Discovery Center: Release of the First 8490 Sequenced Strains for Exploring Actinobacteria Biosynthetic Diversity.</title>
        <authorList>
            <person name="Kalkreuter E."/>
            <person name="Kautsar S.A."/>
            <person name="Yang D."/>
            <person name="Bader C.D."/>
            <person name="Teijaro C.N."/>
            <person name="Fluegel L."/>
            <person name="Davis C.M."/>
            <person name="Simpson J.R."/>
            <person name="Lauterbach L."/>
            <person name="Steele A.D."/>
            <person name="Gui C."/>
            <person name="Meng S."/>
            <person name="Li G."/>
            <person name="Viehrig K."/>
            <person name="Ye F."/>
            <person name="Su P."/>
            <person name="Kiefer A.F."/>
            <person name="Nichols A."/>
            <person name="Cepeda A.J."/>
            <person name="Yan W."/>
            <person name="Fan B."/>
            <person name="Jiang Y."/>
            <person name="Adhikari A."/>
            <person name="Zheng C.-J."/>
            <person name="Schuster L."/>
            <person name="Cowan T.M."/>
            <person name="Smanski M.J."/>
            <person name="Chevrette M.G."/>
            <person name="De Carvalho L.P.S."/>
            <person name="Shen B."/>
        </authorList>
    </citation>
    <scope>NUCLEOTIDE SEQUENCE [LARGE SCALE GENOMIC DNA]</scope>
    <source>
        <strain evidence="3 4">NPDC004119</strain>
    </source>
</reference>
<accession>A0ABW6NYC9</accession>
<dbReference type="InterPro" id="IPR006641">
    <property type="entry name" value="YqgF/RNaseH-like_dom"/>
</dbReference>
<dbReference type="PROSITE" id="PS50126">
    <property type="entry name" value="S1"/>
    <property type="match status" value="1"/>
</dbReference>
<dbReference type="SUPFAM" id="SSF53098">
    <property type="entry name" value="Ribonuclease H-like"/>
    <property type="match status" value="1"/>
</dbReference>
<dbReference type="InterPro" id="IPR032639">
    <property type="entry name" value="Tex_YqgF"/>
</dbReference>
<dbReference type="Gene3D" id="1.10.10.650">
    <property type="entry name" value="RuvA domain 2-like"/>
    <property type="match status" value="1"/>
</dbReference>
<dbReference type="Pfam" id="PF17674">
    <property type="entry name" value="HHH_9"/>
    <property type="match status" value="1"/>
</dbReference>
<name>A0ABW6NYC9_9NOCA</name>
<dbReference type="InterPro" id="IPR023319">
    <property type="entry name" value="Tex-like_HTH_dom_sf"/>
</dbReference>
<dbReference type="InterPro" id="IPR044146">
    <property type="entry name" value="S1_Tex"/>
</dbReference>
<dbReference type="SUPFAM" id="SSF158832">
    <property type="entry name" value="Tex N-terminal region-like"/>
    <property type="match status" value="1"/>
</dbReference>
<dbReference type="InterPro" id="IPR041692">
    <property type="entry name" value="HHH_9"/>
</dbReference>
<feature type="domain" description="S1 motif" evidence="2">
    <location>
        <begin position="657"/>
        <end position="726"/>
    </location>
</feature>
<feature type="region of interest" description="Disordered" evidence="1">
    <location>
        <begin position="727"/>
        <end position="812"/>
    </location>
</feature>
<evidence type="ECO:0000256" key="1">
    <source>
        <dbReference type="SAM" id="MobiDB-lite"/>
    </source>
</evidence>
<dbReference type="InterPro" id="IPR012340">
    <property type="entry name" value="NA-bd_OB-fold"/>
</dbReference>
<dbReference type="InterPro" id="IPR037027">
    <property type="entry name" value="YqgF/RNaseH-like_dom_sf"/>
</dbReference>
<dbReference type="CDD" id="cd05685">
    <property type="entry name" value="S1_Tex"/>
    <property type="match status" value="1"/>
</dbReference>
<dbReference type="InterPro" id="IPR055179">
    <property type="entry name" value="Tex-like_central_region"/>
</dbReference>